<sequence length="61" mass="7616">MKCRKSRNQSKQRHLDVRRGLFMHSTYLQLTAYHKQISHLMTWLTPRITRRSKGRVEWWFE</sequence>
<dbReference type="Proteomes" id="UP001209885">
    <property type="component" value="Unassembled WGS sequence"/>
</dbReference>
<proteinExistence type="predicted"/>
<protein>
    <submittedName>
        <fullName evidence="1">Uncharacterized protein</fullName>
    </submittedName>
</protein>
<reference evidence="1 2" key="1">
    <citation type="submission" date="2022-11" db="EMBL/GenBank/DDBJ databases">
        <title>The characterization of three novel Bacteroidetes species and genomic analysis of their roles in tidal elemental geochemical cycles.</title>
        <authorList>
            <person name="Ma K."/>
        </authorList>
    </citation>
    <scope>NUCLEOTIDE SEQUENCE [LARGE SCALE GENOMIC DNA]</scope>
    <source>
        <strain evidence="1 2">M17</strain>
    </source>
</reference>
<dbReference type="EMBL" id="JAPFQN010000007">
    <property type="protein sequence ID" value="MCX2745100.1"/>
    <property type="molecule type" value="Genomic_DNA"/>
</dbReference>
<gene>
    <name evidence="1" type="ORF">OO013_14565</name>
</gene>
<keyword evidence="2" id="KW-1185">Reference proteome</keyword>
<organism evidence="1 2">
    <name type="scientific">Mangrovivirga halotolerans</name>
    <dbReference type="NCBI Taxonomy" id="2993936"/>
    <lineage>
        <taxon>Bacteria</taxon>
        <taxon>Pseudomonadati</taxon>
        <taxon>Bacteroidota</taxon>
        <taxon>Cytophagia</taxon>
        <taxon>Cytophagales</taxon>
        <taxon>Mangrovivirgaceae</taxon>
        <taxon>Mangrovivirga</taxon>
    </lineage>
</organism>
<evidence type="ECO:0000313" key="1">
    <source>
        <dbReference type="EMBL" id="MCX2745100.1"/>
    </source>
</evidence>
<dbReference type="RefSeq" id="WP_266057646.1">
    <property type="nucleotide sequence ID" value="NZ_JAPFQN010000007.1"/>
</dbReference>
<comment type="caution">
    <text evidence="1">The sequence shown here is derived from an EMBL/GenBank/DDBJ whole genome shotgun (WGS) entry which is preliminary data.</text>
</comment>
<name>A0ABT3RTJ4_9BACT</name>
<accession>A0ABT3RTJ4</accession>
<evidence type="ECO:0000313" key="2">
    <source>
        <dbReference type="Proteomes" id="UP001209885"/>
    </source>
</evidence>